<evidence type="ECO:0000313" key="2">
    <source>
        <dbReference type="EMBL" id="CAA9363961.1"/>
    </source>
</evidence>
<sequence>ERPGVRSAFHLHRLAGHRKPRRLDRRAVDEPARGPRQRRAGGAGGGDVAHGAHRGRHPAPHPGAGPRKPVARRRCAGGRLGGGGGGGAAAGEVPVHAGGV</sequence>
<proteinExistence type="predicted"/>
<gene>
    <name evidence="2" type="ORF">AVDCRST_MAG68-4708</name>
</gene>
<feature type="region of interest" description="Disordered" evidence="1">
    <location>
        <begin position="1"/>
        <end position="100"/>
    </location>
</feature>
<name>A0A6J4MPX4_9BACT</name>
<reference evidence="2" key="1">
    <citation type="submission" date="2020-02" db="EMBL/GenBank/DDBJ databases">
        <authorList>
            <person name="Meier V. D."/>
        </authorList>
    </citation>
    <scope>NUCLEOTIDE SEQUENCE</scope>
    <source>
        <strain evidence="2">AVDCRST_MAG68</strain>
    </source>
</reference>
<feature type="non-terminal residue" evidence="2">
    <location>
        <position position="1"/>
    </location>
</feature>
<evidence type="ECO:0000256" key="1">
    <source>
        <dbReference type="SAM" id="MobiDB-lite"/>
    </source>
</evidence>
<dbReference type="EMBL" id="CADCTW010000215">
    <property type="protein sequence ID" value="CAA9363961.1"/>
    <property type="molecule type" value="Genomic_DNA"/>
</dbReference>
<feature type="compositionally biased region" description="Low complexity" evidence="1">
    <location>
        <begin position="90"/>
        <end position="100"/>
    </location>
</feature>
<organism evidence="2">
    <name type="scientific">uncultured Gemmatimonadota bacterium</name>
    <dbReference type="NCBI Taxonomy" id="203437"/>
    <lineage>
        <taxon>Bacteria</taxon>
        <taxon>Pseudomonadati</taxon>
        <taxon>Gemmatimonadota</taxon>
        <taxon>environmental samples</taxon>
    </lineage>
</organism>
<feature type="non-terminal residue" evidence="2">
    <location>
        <position position="100"/>
    </location>
</feature>
<protein>
    <submittedName>
        <fullName evidence="2">Uncharacterized protein</fullName>
    </submittedName>
</protein>
<feature type="compositionally biased region" description="Gly residues" evidence="1">
    <location>
        <begin position="78"/>
        <end position="89"/>
    </location>
</feature>
<feature type="compositionally biased region" description="Basic residues" evidence="1">
    <location>
        <begin position="9"/>
        <end position="24"/>
    </location>
</feature>
<accession>A0A6J4MPX4</accession>
<dbReference type="AlphaFoldDB" id="A0A6J4MPX4"/>